<dbReference type="GO" id="GO:0061343">
    <property type="term" value="P:cell adhesion involved in heart morphogenesis"/>
    <property type="evidence" value="ECO:0007669"/>
    <property type="project" value="TreeGrafter"/>
</dbReference>
<evidence type="ECO:0000313" key="3">
    <source>
        <dbReference type="Proteomes" id="UP000005237"/>
    </source>
</evidence>
<dbReference type="EnsemblMetazoa" id="CJA17421.1">
    <property type="protein sequence ID" value="CJA17421.1"/>
    <property type="gene ID" value="WBGene00136625"/>
</dbReference>
<feature type="domain" description="Reverse transcriptase" evidence="1">
    <location>
        <begin position="535"/>
        <end position="802"/>
    </location>
</feature>
<dbReference type="GO" id="GO:0007508">
    <property type="term" value="P:larval heart development"/>
    <property type="evidence" value="ECO:0007669"/>
    <property type="project" value="TreeGrafter"/>
</dbReference>
<proteinExistence type="predicted"/>
<organism evidence="2 3">
    <name type="scientific">Caenorhabditis japonica</name>
    <dbReference type="NCBI Taxonomy" id="281687"/>
    <lineage>
        <taxon>Eukaryota</taxon>
        <taxon>Metazoa</taxon>
        <taxon>Ecdysozoa</taxon>
        <taxon>Nematoda</taxon>
        <taxon>Chromadorea</taxon>
        <taxon>Rhabditida</taxon>
        <taxon>Rhabditina</taxon>
        <taxon>Rhabditomorpha</taxon>
        <taxon>Rhabditoidea</taxon>
        <taxon>Rhabditidae</taxon>
        <taxon>Peloderinae</taxon>
        <taxon>Caenorhabditis</taxon>
    </lineage>
</organism>
<evidence type="ECO:0000259" key="1">
    <source>
        <dbReference type="PROSITE" id="PS50878"/>
    </source>
</evidence>
<dbReference type="Proteomes" id="UP000005237">
    <property type="component" value="Unassembled WGS sequence"/>
</dbReference>
<dbReference type="SUPFAM" id="SSF56219">
    <property type="entry name" value="DNase I-like"/>
    <property type="match status" value="1"/>
</dbReference>
<dbReference type="Gene3D" id="3.60.10.10">
    <property type="entry name" value="Endonuclease/exonuclease/phosphatase"/>
    <property type="match status" value="1"/>
</dbReference>
<dbReference type="SUPFAM" id="SSF56672">
    <property type="entry name" value="DNA/RNA polymerases"/>
    <property type="match status" value="1"/>
</dbReference>
<dbReference type="GO" id="GO:0003824">
    <property type="term" value="F:catalytic activity"/>
    <property type="evidence" value="ECO:0007669"/>
    <property type="project" value="InterPro"/>
</dbReference>
<protein>
    <submittedName>
        <fullName evidence="2">Reverse transcriptase domain-containing protein</fullName>
    </submittedName>
</protein>
<dbReference type="Pfam" id="PF14529">
    <property type="entry name" value="Exo_endo_phos_2"/>
    <property type="match status" value="1"/>
</dbReference>
<dbReference type="GO" id="GO:0031012">
    <property type="term" value="C:extracellular matrix"/>
    <property type="evidence" value="ECO:0007669"/>
    <property type="project" value="TreeGrafter"/>
</dbReference>
<sequence length="932" mass="106023">MSNNLPSELLSNSALFTLFEALKKGLSAAPTQLSFLKAAELAQSSEERKSAVVIRNVQIDSDATNDSSIVKTLATECQITGESSVFRLKTAGNGPPLLKIQFQQKDDALALLSKFEQVKNKVKELQHASARPDLSRPELIKFRESWRKAIALNDKVEKRIYTIIDLPAEFSSVEVLGVDMSIKGNNIRLVTVYHPHHSKDLNPLIASLEYLLRSTKHCVITGDFNLPHVNWRDFSAHDSYCKSFLNFVKNNGLHQCVFQPTRLNNILDLVLCNTNLVSDAQVRDPFSDHCLVEIELKVPKAISKNFKTVKLFHKADYSFINYVLSNINWFAKLSQLTVEAMYETFMITLTDLIERFVPTRRLNTSVKKHSLEIRKLMTEKLKTWRREGNSVTYKKISGVLKQKLFEEEQKQTENSLVRCSSKDFFKFINSRIKEDNSILSLKNKDGDCIYDNAAKADIFSEFFSEVFTEDDGLTPHCPLRTLDSPLSMTFFPHVIECVLFKLKARVNTTPDGIPAIFLKRTCTSLALPLSIIFEKSFRTSCLPSIWKTAIVLPLHKKGSRSTPNNYRPISLTSSVCKVMEKLVRSHLCNFLESKRLLSTCQYGFRSNLGTESQLLNYQSTLIQNQVGKQNTHCVYIDFRKAFDKVSIPKLVTKLASFGLNGYLLGWLSDFLSNRDQKIIVNGSLSLPKPVKSGVPQGSVLGPLLFLLFINDIGDTFESKFLLFADDLKLFDVDENKIQRDLQRLESWCGIWQLDIAPDKCESISFLYSRKSPPSLPIFSINATTIPRTNVIRDLGVWISSDLSFLQHHAIMIKKVHQRINLLFNVLRRATLEVFIKCYVIYIRPLLEYGTLITSPVAKSNIIGIENCQKKFIFRTFKKFNIPYPKYYKSLEYFGLESLEKKTSAARSGLYIQNSGFKGNTNPGRVTKLPQTL</sequence>
<dbReference type="CDD" id="cd01650">
    <property type="entry name" value="RT_nLTR_like"/>
    <property type="match status" value="1"/>
</dbReference>
<dbReference type="PANTHER" id="PTHR33395">
    <property type="entry name" value="TRANSCRIPTASE, PUTATIVE-RELATED-RELATED"/>
    <property type="match status" value="1"/>
</dbReference>
<reference evidence="3" key="1">
    <citation type="submission" date="2010-08" db="EMBL/GenBank/DDBJ databases">
        <authorList>
            <consortium name="Caenorhabditis japonica Sequencing Consortium"/>
            <person name="Wilson R.K."/>
        </authorList>
    </citation>
    <scope>NUCLEOTIDE SEQUENCE [LARGE SCALE GENOMIC DNA]</scope>
    <source>
        <strain evidence="3">DF5081</strain>
    </source>
</reference>
<dbReference type="InterPro" id="IPR036691">
    <property type="entry name" value="Endo/exonu/phosph_ase_sf"/>
</dbReference>
<dbReference type="InterPro" id="IPR005135">
    <property type="entry name" value="Endo/exonuclease/phosphatase"/>
</dbReference>
<dbReference type="InterPro" id="IPR000477">
    <property type="entry name" value="RT_dom"/>
</dbReference>
<evidence type="ECO:0000313" key="2">
    <source>
        <dbReference type="EnsemblMetazoa" id="CJA17421.1"/>
    </source>
</evidence>
<dbReference type="AlphaFoldDB" id="A0A8R1E2R4"/>
<name>A0A8R1E2R4_CAEJA</name>
<dbReference type="InterPro" id="IPR043502">
    <property type="entry name" value="DNA/RNA_pol_sf"/>
</dbReference>
<dbReference type="PANTHER" id="PTHR33395:SF22">
    <property type="entry name" value="REVERSE TRANSCRIPTASE DOMAIN-CONTAINING PROTEIN"/>
    <property type="match status" value="1"/>
</dbReference>
<keyword evidence="3" id="KW-1185">Reference proteome</keyword>
<dbReference type="PRINTS" id="PR01345">
    <property type="entry name" value="CERVTRCPTASE"/>
</dbReference>
<dbReference type="Pfam" id="PF00078">
    <property type="entry name" value="RVT_1"/>
    <property type="match status" value="1"/>
</dbReference>
<reference evidence="2" key="2">
    <citation type="submission" date="2022-06" db="UniProtKB">
        <authorList>
            <consortium name="EnsemblMetazoa"/>
        </authorList>
    </citation>
    <scope>IDENTIFICATION</scope>
    <source>
        <strain evidence="2">DF5081</strain>
    </source>
</reference>
<dbReference type="PROSITE" id="PS50878">
    <property type="entry name" value="RT_POL"/>
    <property type="match status" value="1"/>
</dbReference>
<accession>A0A8R1E2R4</accession>